<organism evidence="2 3">
    <name type="scientific">Oryza sativa subsp. japonica</name>
    <name type="common">Rice</name>
    <dbReference type="NCBI Taxonomy" id="39947"/>
    <lineage>
        <taxon>Eukaryota</taxon>
        <taxon>Viridiplantae</taxon>
        <taxon>Streptophyta</taxon>
        <taxon>Embryophyta</taxon>
        <taxon>Tracheophyta</taxon>
        <taxon>Spermatophyta</taxon>
        <taxon>Magnoliopsida</taxon>
        <taxon>Liliopsida</taxon>
        <taxon>Poales</taxon>
        <taxon>Poaceae</taxon>
        <taxon>BOP clade</taxon>
        <taxon>Oryzoideae</taxon>
        <taxon>Oryzeae</taxon>
        <taxon>Oryzinae</taxon>
        <taxon>Oryza</taxon>
        <taxon>Oryza sativa</taxon>
    </lineage>
</organism>
<dbReference type="AlphaFoldDB" id="A0A0P0V2A1"/>
<dbReference type="Proteomes" id="UP000059680">
    <property type="component" value="Chromosome 1"/>
</dbReference>
<dbReference type="PaxDb" id="39947-A0A0P0V2A1"/>
<evidence type="ECO:0000313" key="2">
    <source>
        <dbReference type="EMBL" id="BAS71912.1"/>
    </source>
</evidence>
<name>A0A0P0V2A1_ORYSJ</name>
<sequence>MWGPHVILSPPLLHRPSLSPSLSLHHLSSSGHDGGVWRSGVAARRSAVGRRRKGGGGGGQAETVAGGGDTGMAGSEDGGIRRWLPWIG</sequence>
<dbReference type="Gramene" id="Os01t0330650-01">
    <property type="protein sequence ID" value="Os01t0330650-01"/>
    <property type="gene ID" value="Os01g0330650"/>
</dbReference>
<gene>
    <name evidence="2" type="ordered locus">Os01g0330650</name>
    <name evidence="2" type="ORF">OSNPB_010330650</name>
</gene>
<feature type="region of interest" description="Disordered" evidence="1">
    <location>
        <begin position="45"/>
        <end position="78"/>
    </location>
</feature>
<evidence type="ECO:0000313" key="3">
    <source>
        <dbReference type="Proteomes" id="UP000059680"/>
    </source>
</evidence>
<feature type="compositionally biased region" description="Gly residues" evidence="1">
    <location>
        <begin position="55"/>
        <end position="71"/>
    </location>
</feature>
<reference evidence="2 3" key="2">
    <citation type="journal article" date="2013" name="Plant Cell Physiol.">
        <title>Rice Annotation Project Database (RAP-DB): an integrative and interactive database for rice genomics.</title>
        <authorList>
            <person name="Sakai H."/>
            <person name="Lee S.S."/>
            <person name="Tanaka T."/>
            <person name="Numa H."/>
            <person name="Kim J."/>
            <person name="Kawahara Y."/>
            <person name="Wakimoto H."/>
            <person name="Yang C.C."/>
            <person name="Iwamoto M."/>
            <person name="Abe T."/>
            <person name="Yamada Y."/>
            <person name="Muto A."/>
            <person name="Inokuchi H."/>
            <person name="Ikemura T."/>
            <person name="Matsumoto T."/>
            <person name="Sasaki T."/>
            <person name="Itoh T."/>
        </authorList>
    </citation>
    <scope>NUCLEOTIDE SEQUENCE [LARGE SCALE GENOMIC DNA]</scope>
    <source>
        <strain evidence="3">cv. Nipponbare</strain>
    </source>
</reference>
<accession>A0A0P0V2A1</accession>
<reference evidence="2 3" key="3">
    <citation type="journal article" date="2013" name="Rice">
        <title>Improvement of the Oryza sativa Nipponbare reference genome using next generation sequence and optical map data.</title>
        <authorList>
            <person name="Kawahara Y."/>
            <person name="de la Bastide M."/>
            <person name="Hamilton J.P."/>
            <person name="Kanamori H."/>
            <person name="McCombie W.R."/>
            <person name="Ouyang S."/>
            <person name="Schwartz D.C."/>
            <person name="Tanaka T."/>
            <person name="Wu J."/>
            <person name="Zhou S."/>
            <person name="Childs K.L."/>
            <person name="Davidson R.M."/>
            <person name="Lin H."/>
            <person name="Quesada-Ocampo L."/>
            <person name="Vaillancourt B."/>
            <person name="Sakai H."/>
            <person name="Lee S.S."/>
            <person name="Kim J."/>
            <person name="Numa H."/>
            <person name="Itoh T."/>
            <person name="Buell C.R."/>
            <person name="Matsumoto T."/>
        </authorList>
    </citation>
    <scope>NUCLEOTIDE SEQUENCE [LARGE SCALE GENOMIC DNA]</scope>
    <source>
        <strain evidence="3">cv. Nipponbare</strain>
    </source>
</reference>
<keyword evidence="3" id="KW-1185">Reference proteome</keyword>
<proteinExistence type="predicted"/>
<evidence type="ECO:0000256" key="1">
    <source>
        <dbReference type="SAM" id="MobiDB-lite"/>
    </source>
</evidence>
<protein>
    <submittedName>
        <fullName evidence="2">Os01g0330650 protein</fullName>
    </submittedName>
</protein>
<dbReference type="EMBL" id="AP014957">
    <property type="protein sequence ID" value="BAS71912.1"/>
    <property type="molecule type" value="Genomic_DNA"/>
</dbReference>
<reference evidence="3" key="1">
    <citation type="journal article" date="2005" name="Nature">
        <title>The map-based sequence of the rice genome.</title>
        <authorList>
            <consortium name="International rice genome sequencing project (IRGSP)"/>
            <person name="Matsumoto T."/>
            <person name="Wu J."/>
            <person name="Kanamori H."/>
            <person name="Katayose Y."/>
            <person name="Fujisawa M."/>
            <person name="Namiki N."/>
            <person name="Mizuno H."/>
            <person name="Yamamoto K."/>
            <person name="Antonio B.A."/>
            <person name="Baba T."/>
            <person name="Sakata K."/>
            <person name="Nagamura Y."/>
            <person name="Aoki H."/>
            <person name="Arikawa K."/>
            <person name="Arita K."/>
            <person name="Bito T."/>
            <person name="Chiden Y."/>
            <person name="Fujitsuka N."/>
            <person name="Fukunaka R."/>
            <person name="Hamada M."/>
            <person name="Harada C."/>
            <person name="Hayashi A."/>
            <person name="Hijishita S."/>
            <person name="Honda M."/>
            <person name="Hosokawa S."/>
            <person name="Ichikawa Y."/>
            <person name="Idonuma A."/>
            <person name="Iijima M."/>
            <person name="Ikeda M."/>
            <person name="Ikeno M."/>
            <person name="Ito K."/>
            <person name="Ito S."/>
            <person name="Ito T."/>
            <person name="Ito Y."/>
            <person name="Ito Y."/>
            <person name="Iwabuchi A."/>
            <person name="Kamiya K."/>
            <person name="Karasawa W."/>
            <person name="Kurita K."/>
            <person name="Katagiri S."/>
            <person name="Kikuta A."/>
            <person name="Kobayashi H."/>
            <person name="Kobayashi N."/>
            <person name="Machita K."/>
            <person name="Maehara T."/>
            <person name="Masukawa M."/>
            <person name="Mizubayashi T."/>
            <person name="Mukai Y."/>
            <person name="Nagasaki H."/>
            <person name="Nagata Y."/>
            <person name="Naito S."/>
            <person name="Nakashima M."/>
            <person name="Nakama Y."/>
            <person name="Nakamichi Y."/>
            <person name="Nakamura M."/>
            <person name="Meguro A."/>
            <person name="Negishi M."/>
            <person name="Ohta I."/>
            <person name="Ohta T."/>
            <person name="Okamoto M."/>
            <person name="Ono N."/>
            <person name="Saji S."/>
            <person name="Sakaguchi M."/>
            <person name="Sakai K."/>
            <person name="Shibata M."/>
            <person name="Shimokawa T."/>
            <person name="Song J."/>
            <person name="Takazaki Y."/>
            <person name="Terasawa K."/>
            <person name="Tsugane M."/>
            <person name="Tsuji K."/>
            <person name="Ueda S."/>
            <person name="Waki K."/>
            <person name="Yamagata H."/>
            <person name="Yamamoto M."/>
            <person name="Yamamoto S."/>
            <person name="Yamane H."/>
            <person name="Yoshiki S."/>
            <person name="Yoshihara R."/>
            <person name="Yukawa K."/>
            <person name="Zhong H."/>
            <person name="Yano M."/>
            <person name="Yuan Q."/>
            <person name="Ouyang S."/>
            <person name="Liu J."/>
            <person name="Jones K.M."/>
            <person name="Gansberger K."/>
            <person name="Moffat K."/>
            <person name="Hill J."/>
            <person name="Bera J."/>
            <person name="Fadrosh D."/>
            <person name="Jin S."/>
            <person name="Johri S."/>
            <person name="Kim M."/>
            <person name="Overton L."/>
            <person name="Reardon M."/>
            <person name="Tsitrin T."/>
            <person name="Vuong H."/>
            <person name="Weaver B."/>
            <person name="Ciecko A."/>
            <person name="Tallon L."/>
            <person name="Jackson J."/>
            <person name="Pai G."/>
            <person name="Aken S.V."/>
            <person name="Utterback T."/>
            <person name="Reidmuller S."/>
            <person name="Feldblyum T."/>
            <person name="Hsiao J."/>
            <person name="Zismann V."/>
            <person name="Iobst S."/>
            <person name="de Vazeille A.R."/>
            <person name="Buell C.R."/>
            <person name="Ying K."/>
            <person name="Li Y."/>
            <person name="Lu T."/>
            <person name="Huang Y."/>
            <person name="Zhao Q."/>
            <person name="Feng Q."/>
            <person name="Zhang L."/>
            <person name="Zhu J."/>
            <person name="Weng Q."/>
            <person name="Mu J."/>
            <person name="Lu Y."/>
            <person name="Fan D."/>
            <person name="Liu Y."/>
            <person name="Guan J."/>
            <person name="Zhang Y."/>
            <person name="Yu S."/>
            <person name="Liu X."/>
            <person name="Zhang Y."/>
            <person name="Hong G."/>
            <person name="Han B."/>
            <person name="Choisne N."/>
            <person name="Demange N."/>
            <person name="Orjeda G."/>
            <person name="Samain S."/>
            <person name="Cattolico L."/>
            <person name="Pelletier E."/>
            <person name="Couloux A."/>
            <person name="Segurens B."/>
            <person name="Wincker P."/>
            <person name="D'Hont A."/>
            <person name="Scarpelli C."/>
            <person name="Weissenbach J."/>
            <person name="Salanoubat M."/>
            <person name="Quetier F."/>
            <person name="Yu Y."/>
            <person name="Kim H.R."/>
            <person name="Rambo T."/>
            <person name="Currie J."/>
            <person name="Collura K."/>
            <person name="Luo M."/>
            <person name="Yang T."/>
            <person name="Ammiraju J.S.S."/>
            <person name="Engler F."/>
            <person name="Soderlund C."/>
            <person name="Wing R.A."/>
            <person name="Palmer L.E."/>
            <person name="de la Bastide M."/>
            <person name="Spiegel L."/>
            <person name="Nascimento L."/>
            <person name="Zutavern T."/>
            <person name="O'Shaughnessy A."/>
            <person name="Dike S."/>
            <person name="Dedhia N."/>
            <person name="Preston R."/>
            <person name="Balija V."/>
            <person name="McCombie W.R."/>
            <person name="Chow T."/>
            <person name="Chen H."/>
            <person name="Chung M."/>
            <person name="Chen C."/>
            <person name="Shaw J."/>
            <person name="Wu H."/>
            <person name="Hsiao K."/>
            <person name="Chao Y."/>
            <person name="Chu M."/>
            <person name="Cheng C."/>
            <person name="Hour A."/>
            <person name="Lee P."/>
            <person name="Lin S."/>
            <person name="Lin Y."/>
            <person name="Liou J."/>
            <person name="Liu S."/>
            <person name="Hsing Y."/>
            <person name="Raghuvanshi S."/>
            <person name="Mohanty A."/>
            <person name="Bharti A.K."/>
            <person name="Gaur A."/>
            <person name="Gupta V."/>
            <person name="Kumar D."/>
            <person name="Ravi V."/>
            <person name="Vij S."/>
            <person name="Kapur A."/>
            <person name="Khurana P."/>
            <person name="Khurana P."/>
            <person name="Khurana J.P."/>
            <person name="Tyagi A.K."/>
            <person name="Gaikwad K."/>
            <person name="Singh A."/>
            <person name="Dalal V."/>
            <person name="Srivastava S."/>
            <person name="Dixit A."/>
            <person name="Pal A.K."/>
            <person name="Ghazi I.A."/>
            <person name="Yadav M."/>
            <person name="Pandit A."/>
            <person name="Bhargava A."/>
            <person name="Sureshbabu K."/>
            <person name="Batra K."/>
            <person name="Sharma T.R."/>
            <person name="Mohapatra T."/>
            <person name="Singh N.K."/>
            <person name="Messing J."/>
            <person name="Nelson A.B."/>
            <person name="Fuks G."/>
            <person name="Kavchok S."/>
            <person name="Keizer G."/>
            <person name="Linton E."/>
            <person name="Llaca V."/>
            <person name="Song R."/>
            <person name="Tanyolac B."/>
            <person name="Young S."/>
            <person name="Ho-Il K."/>
            <person name="Hahn J.H."/>
            <person name="Sangsakoo G."/>
            <person name="Vanavichit A."/>
            <person name="de Mattos Luiz.A.T."/>
            <person name="Zimmer P.D."/>
            <person name="Malone G."/>
            <person name="Dellagostin O."/>
            <person name="de Oliveira A.C."/>
            <person name="Bevan M."/>
            <person name="Bancroft I."/>
            <person name="Minx P."/>
            <person name="Cordum H."/>
            <person name="Wilson R."/>
            <person name="Cheng Z."/>
            <person name="Jin W."/>
            <person name="Jiang J."/>
            <person name="Leong S.A."/>
            <person name="Iwama H."/>
            <person name="Gojobori T."/>
            <person name="Itoh T."/>
            <person name="Niimura Y."/>
            <person name="Fujii Y."/>
            <person name="Habara T."/>
            <person name="Sakai H."/>
            <person name="Sato Y."/>
            <person name="Wilson G."/>
            <person name="Kumar K."/>
            <person name="McCouch S."/>
            <person name="Juretic N."/>
            <person name="Hoen D."/>
            <person name="Wright S."/>
            <person name="Bruskiewich R."/>
            <person name="Bureau T."/>
            <person name="Miyao A."/>
            <person name="Hirochika H."/>
            <person name="Nishikawa T."/>
            <person name="Kadowaki K."/>
            <person name="Sugiura M."/>
            <person name="Burr B."/>
            <person name="Sasaki T."/>
        </authorList>
    </citation>
    <scope>NUCLEOTIDE SEQUENCE [LARGE SCALE GENOMIC DNA]</scope>
    <source>
        <strain evidence="3">cv. Nipponbare</strain>
    </source>
</reference>
<dbReference type="InParanoid" id="A0A0P0V2A1"/>